<evidence type="ECO:0000313" key="1">
    <source>
        <dbReference type="EMBL" id="KTC99193.1"/>
    </source>
</evidence>
<keyword evidence="2" id="KW-1185">Reference proteome</keyword>
<name>A0A0W0TUA5_LEGER</name>
<dbReference type="Proteomes" id="UP000054773">
    <property type="component" value="Unassembled WGS sequence"/>
</dbReference>
<dbReference type="PATRIC" id="fig|448.7.peg.610"/>
<reference evidence="1 2" key="1">
    <citation type="submission" date="2015-11" db="EMBL/GenBank/DDBJ databases">
        <title>Genomic analysis of 38 Legionella species identifies large and diverse effector repertoires.</title>
        <authorList>
            <person name="Burstein D."/>
            <person name="Amaro F."/>
            <person name="Zusman T."/>
            <person name="Lifshitz Z."/>
            <person name="Cohen O."/>
            <person name="Gilbert J.A."/>
            <person name="Pupko T."/>
            <person name="Shuman H.A."/>
            <person name="Segal G."/>
        </authorList>
    </citation>
    <scope>NUCLEOTIDE SEQUENCE [LARGE SCALE GENOMIC DNA]</scope>
    <source>
        <strain evidence="1 2">SE-32A-C8</strain>
    </source>
</reference>
<sequence length="121" mass="13197">MGALAGEERPVYTIGAYDDAFAKQLAVMKLGPIAASEVPSVIPASFLEQDKSYAGGEAFPTIDEACAALKSQLAENKLPADEHWHVYLLEPHWGQDTYALRTNDVRISHPVRVIKMVKGVC</sequence>
<gene>
    <name evidence="1" type="ORF">Lery_0586</name>
</gene>
<dbReference type="AlphaFoldDB" id="A0A0W0TUA5"/>
<proteinExistence type="predicted"/>
<comment type="caution">
    <text evidence="1">The sequence shown here is derived from an EMBL/GenBank/DDBJ whole genome shotgun (WGS) entry which is preliminary data.</text>
</comment>
<evidence type="ECO:0000313" key="2">
    <source>
        <dbReference type="Proteomes" id="UP000054773"/>
    </source>
</evidence>
<dbReference type="EMBL" id="LNYA01000006">
    <property type="protein sequence ID" value="KTC99193.1"/>
    <property type="molecule type" value="Genomic_DNA"/>
</dbReference>
<protein>
    <submittedName>
        <fullName evidence="1">Uncharacterized protein</fullName>
    </submittedName>
</protein>
<dbReference type="InterPro" id="IPR049649">
    <property type="entry name" value="DVU2496-like_C"/>
</dbReference>
<organism evidence="1 2">
    <name type="scientific">Legionella erythra</name>
    <dbReference type="NCBI Taxonomy" id="448"/>
    <lineage>
        <taxon>Bacteria</taxon>
        <taxon>Pseudomonadati</taxon>
        <taxon>Pseudomonadota</taxon>
        <taxon>Gammaproteobacteria</taxon>
        <taxon>Legionellales</taxon>
        <taxon>Legionellaceae</taxon>
        <taxon>Legionella</taxon>
    </lineage>
</organism>
<dbReference type="NCBIfam" id="NF041942">
    <property type="entry name" value="DVU2496_dom"/>
    <property type="match status" value="1"/>
</dbReference>
<accession>A0A0W0TUA5</accession>